<keyword evidence="1" id="KW-0732">Signal</keyword>
<dbReference type="EMBL" id="QOVW01000064">
    <property type="protein sequence ID" value="RDB36247.1"/>
    <property type="molecule type" value="Genomic_DNA"/>
</dbReference>
<reference evidence="2" key="1">
    <citation type="submission" date="2018-04" db="EMBL/GenBank/DDBJ databases">
        <title>Draft genome sequence of the Candidatus Spirobacillus cienkowskii, a pathogen of freshwater Daphnia species, reconstructed from hemolymph metagenomic reads.</title>
        <authorList>
            <person name="Bresciani L."/>
            <person name="Lemos L.N."/>
            <person name="Wale N."/>
            <person name="Lin J.Y."/>
            <person name="Fernandes G.R."/>
            <person name="Duffy M.A."/>
            <person name="Rodrigues J.M."/>
        </authorList>
    </citation>
    <scope>NUCLEOTIDE SEQUENCE [LARGE SCALE GENOMIC DNA]</scope>
    <source>
        <strain evidence="2">Binning01</strain>
    </source>
</reference>
<sequence>MKIKKVLLACSLLFYLTAANGNNYKAIISESFRYCQEKNGNNYQKIVEFGEVQITPEELLLKCAKSYTEKIIFDKSYEGHSDDYIYSTVKQKIERLTLLLQQTVNKKNHSEIEQAELEEQLKCYRFQNFMLIFHHHLKVKNNHFLTDQNFNRTLIKTHTFLINGCGRSYF</sequence>
<accession>A0A369KTT4</accession>
<dbReference type="AlphaFoldDB" id="A0A369KTT4"/>
<feature type="chain" id="PRO_5016794724" evidence="1">
    <location>
        <begin position="22"/>
        <end position="170"/>
    </location>
</feature>
<dbReference type="Proteomes" id="UP000253934">
    <property type="component" value="Unassembled WGS sequence"/>
</dbReference>
<evidence type="ECO:0000313" key="3">
    <source>
        <dbReference type="Proteomes" id="UP000253934"/>
    </source>
</evidence>
<gene>
    <name evidence="2" type="ORF">DCC88_06100</name>
</gene>
<organism evidence="2 3">
    <name type="scientific">Spirobacillus cienkowskii</name>
    <dbReference type="NCBI Taxonomy" id="495820"/>
    <lineage>
        <taxon>Bacteria</taxon>
        <taxon>Pseudomonadati</taxon>
        <taxon>Bdellovibrionota</taxon>
        <taxon>Oligoflexia</taxon>
        <taxon>Silvanigrellales</taxon>
        <taxon>Spirobacillus</taxon>
    </lineage>
</organism>
<comment type="caution">
    <text evidence="2">The sequence shown here is derived from an EMBL/GenBank/DDBJ whole genome shotgun (WGS) entry which is preliminary data.</text>
</comment>
<evidence type="ECO:0000256" key="1">
    <source>
        <dbReference type="SAM" id="SignalP"/>
    </source>
</evidence>
<proteinExistence type="predicted"/>
<keyword evidence="3" id="KW-1185">Reference proteome</keyword>
<name>A0A369KTT4_9BACT</name>
<feature type="signal peptide" evidence="1">
    <location>
        <begin position="1"/>
        <end position="21"/>
    </location>
</feature>
<evidence type="ECO:0000313" key="2">
    <source>
        <dbReference type="EMBL" id="RDB36247.1"/>
    </source>
</evidence>
<protein>
    <submittedName>
        <fullName evidence="2">Uncharacterized protein</fullName>
    </submittedName>
</protein>